<comment type="similarity">
    <text evidence="2">Belongs to the MreD family.</text>
</comment>
<feature type="transmembrane region" description="Helical" evidence="8">
    <location>
        <begin position="31"/>
        <end position="50"/>
    </location>
</feature>
<organism evidence="9 10">
    <name type="scientific">Virgibacillus profundi</name>
    <dbReference type="NCBI Taxonomy" id="2024555"/>
    <lineage>
        <taxon>Bacteria</taxon>
        <taxon>Bacillati</taxon>
        <taxon>Bacillota</taxon>
        <taxon>Bacilli</taxon>
        <taxon>Bacillales</taxon>
        <taxon>Bacillaceae</taxon>
        <taxon>Virgibacillus</taxon>
    </lineage>
</organism>
<dbReference type="GO" id="GO:0005886">
    <property type="term" value="C:plasma membrane"/>
    <property type="evidence" value="ECO:0007669"/>
    <property type="project" value="UniProtKB-SubCell"/>
</dbReference>
<evidence type="ECO:0000256" key="7">
    <source>
        <dbReference type="ARBA" id="ARBA00023136"/>
    </source>
</evidence>
<dbReference type="AlphaFoldDB" id="A0A2A2I8A3"/>
<comment type="caution">
    <text evidence="9">The sequence shown here is derived from an EMBL/GenBank/DDBJ whole genome shotgun (WGS) entry which is preliminary data.</text>
</comment>
<reference evidence="9 10" key="1">
    <citation type="submission" date="2017-08" db="EMBL/GenBank/DDBJ databases">
        <title>Virgibacillus indicus sp. nov. and Virgibacillus profoundi sp. nov, two moderately halophilic bacteria isolated from marine sediment by using the Microfluidic Streak Plate.</title>
        <authorList>
            <person name="Xu B."/>
            <person name="Hu B."/>
            <person name="Wang J."/>
            <person name="Zhu Y."/>
            <person name="Huang L."/>
            <person name="Du W."/>
            <person name="Huang Y."/>
        </authorList>
    </citation>
    <scope>NUCLEOTIDE SEQUENCE [LARGE SCALE GENOMIC DNA]</scope>
    <source>
        <strain evidence="9 10">IO3-P3-H5</strain>
    </source>
</reference>
<dbReference type="InterPro" id="IPR007227">
    <property type="entry name" value="Cell_shape_determining_MreD"/>
</dbReference>
<proteinExistence type="inferred from homology"/>
<evidence type="ECO:0000256" key="4">
    <source>
        <dbReference type="ARBA" id="ARBA00022692"/>
    </source>
</evidence>
<dbReference type="GO" id="GO:0008360">
    <property type="term" value="P:regulation of cell shape"/>
    <property type="evidence" value="ECO:0007669"/>
    <property type="project" value="UniProtKB-KW"/>
</dbReference>
<keyword evidence="5" id="KW-0133">Cell shape</keyword>
<evidence type="ECO:0000313" key="9">
    <source>
        <dbReference type="EMBL" id="PAV27618.1"/>
    </source>
</evidence>
<name>A0A2A2I8A3_9BACI</name>
<accession>A0A2A2I8A3</accession>
<comment type="subcellular location">
    <subcellularLocation>
        <location evidence="1">Cell membrane</location>
        <topology evidence="1">Multi-pass membrane protein</topology>
    </subcellularLocation>
</comment>
<evidence type="ECO:0000256" key="6">
    <source>
        <dbReference type="ARBA" id="ARBA00022989"/>
    </source>
</evidence>
<keyword evidence="6 8" id="KW-1133">Transmembrane helix</keyword>
<feature type="transmembrane region" description="Helical" evidence="8">
    <location>
        <begin position="62"/>
        <end position="84"/>
    </location>
</feature>
<protein>
    <submittedName>
        <fullName evidence="9">Rod shape-determining protein MreD</fullName>
    </submittedName>
</protein>
<dbReference type="OrthoDB" id="1653857at2"/>
<keyword evidence="3" id="KW-1003">Cell membrane</keyword>
<keyword evidence="4 8" id="KW-0812">Transmembrane</keyword>
<dbReference type="EMBL" id="NPOA01000026">
    <property type="protein sequence ID" value="PAV27618.1"/>
    <property type="molecule type" value="Genomic_DNA"/>
</dbReference>
<keyword evidence="7 8" id="KW-0472">Membrane</keyword>
<feature type="transmembrane region" description="Helical" evidence="8">
    <location>
        <begin position="104"/>
        <end position="132"/>
    </location>
</feature>
<dbReference type="Proteomes" id="UP000218887">
    <property type="component" value="Unassembled WGS sequence"/>
</dbReference>
<dbReference type="Pfam" id="PF04093">
    <property type="entry name" value="MreD"/>
    <property type="match status" value="1"/>
</dbReference>
<feature type="transmembrane region" description="Helical" evidence="8">
    <location>
        <begin position="144"/>
        <end position="162"/>
    </location>
</feature>
<keyword evidence="10" id="KW-1185">Reference proteome</keyword>
<evidence type="ECO:0000256" key="2">
    <source>
        <dbReference type="ARBA" id="ARBA00007776"/>
    </source>
</evidence>
<evidence type="ECO:0000256" key="8">
    <source>
        <dbReference type="SAM" id="Phobius"/>
    </source>
</evidence>
<evidence type="ECO:0000256" key="1">
    <source>
        <dbReference type="ARBA" id="ARBA00004651"/>
    </source>
</evidence>
<evidence type="ECO:0000256" key="5">
    <source>
        <dbReference type="ARBA" id="ARBA00022960"/>
    </source>
</evidence>
<gene>
    <name evidence="9" type="primary">mreD</name>
    <name evidence="9" type="ORF">CIL05_21070</name>
</gene>
<sequence>MMKRLYLPLFLFLFLILEGVALELLPASLIMSDYLIVPHWVFIFLVYLAIFYDEENTYFSVVYALAFGLLIDIVYTGILGVYMFSYGLITYIIHGVKKVLHGNFYVTVLLGLMGLALADISINGIFIVVGISDMLWKDYFTYRLLPTVISNLVFLLVLYPVMVKRLIRWSKEQLAGRNTI</sequence>
<evidence type="ECO:0000256" key="3">
    <source>
        <dbReference type="ARBA" id="ARBA00022475"/>
    </source>
</evidence>
<evidence type="ECO:0000313" key="10">
    <source>
        <dbReference type="Proteomes" id="UP000218887"/>
    </source>
</evidence>
<dbReference type="NCBIfam" id="TIGR03426">
    <property type="entry name" value="shape_MreD"/>
    <property type="match status" value="1"/>
</dbReference>